<comment type="caution">
    <text evidence="2">The sequence shown here is derived from an EMBL/GenBank/DDBJ whole genome shotgun (WGS) entry which is preliminary data.</text>
</comment>
<protein>
    <submittedName>
        <fullName evidence="2">Uncharacterized protein</fullName>
    </submittedName>
</protein>
<gene>
    <name evidence="2" type="ORF">PGT21_021717</name>
</gene>
<dbReference type="Proteomes" id="UP000324748">
    <property type="component" value="Unassembled WGS sequence"/>
</dbReference>
<evidence type="ECO:0000313" key="2">
    <source>
        <dbReference type="EMBL" id="KAA1065017.1"/>
    </source>
</evidence>
<keyword evidence="3" id="KW-1185">Reference proteome</keyword>
<reference evidence="2 3" key="1">
    <citation type="submission" date="2019-05" db="EMBL/GenBank/DDBJ databases">
        <title>Emergence of the Ug99 lineage of the wheat stem rust pathogen through somatic hybridization.</title>
        <authorList>
            <person name="Li F."/>
            <person name="Upadhyaya N.M."/>
            <person name="Sperschneider J."/>
            <person name="Matny O."/>
            <person name="Nguyen-Phuc H."/>
            <person name="Mago R."/>
            <person name="Raley C."/>
            <person name="Miller M.E."/>
            <person name="Silverstein K.A.T."/>
            <person name="Henningsen E."/>
            <person name="Hirsch C.D."/>
            <person name="Visser B."/>
            <person name="Pretorius Z.A."/>
            <person name="Steffenson B.J."/>
            <person name="Schwessinger B."/>
            <person name="Dodds P.N."/>
            <person name="Figueroa M."/>
        </authorList>
    </citation>
    <scope>NUCLEOTIDE SEQUENCE [LARGE SCALE GENOMIC DNA]</scope>
    <source>
        <strain evidence="2">21-0</strain>
    </source>
</reference>
<accession>A0A5B0LJH8</accession>
<sequence length="114" mass="12551">MHHKWRVTPEPCLPQESDRPSPARHTPFTLMGLGALHILGTQAELQTCVGIQACFNPTYCLDPPRGSIAHTYEKVSPDPNPSDPVEQLQASKKTQGLKFSTPTSTNEVCMPIDK</sequence>
<name>A0A5B0LJH8_PUCGR</name>
<evidence type="ECO:0000256" key="1">
    <source>
        <dbReference type="SAM" id="MobiDB-lite"/>
    </source>
</evidence>
<dbReference type="AlphaFoldDB" id="A0A5B0LJH8"/>
<evidence type="ECO:0000313" key="3">
    <source>
        <dbReference type="Proteomes" id="UP000324748"/>
    </source>
</evidence>
<organism evidence="2 3">
    <name type="scientific">Puccinia graminis f. sp. tritici</name>
    <dbReference type="NCBI Taxonomy" id="56615"/>
    <lineage>
        <taxon>Eukaryota</taxon>
        <taxon>Fungi</taxon>
        <taxon>Dikarya</taxon>
        <taxon>Basidiomycota</taxon>
        <taxon>Pucciniomycotina</taxon>
        <taxon>Pucciniomycetes</taxon>
        <taxon>Pucciniales</taxon>
        <taxon>Pucciniaceae</taxon>
        <taxon>Puccinia</taxon>
    </lineage>
</organism>
<feature type="region of interest" description="Disordered" evidence="1">
    <location>
        <begin position="1"/>
        <end position="26"/>
    </location>
</feature>
<proteinExistence type="predicted"/>
<dbReference type="EMBL" id="VSWC01000197">
    <property type="protein sequence ID" value="KAA1065017.1"/>
    <property type="molecule type" value="Genomic_DNA"/>
</dbReference>